<proteinExistence type="predicted"/>
<name>A0A517U1M8_9BACT</name>
<feature type="transmembrane region" description="Helical" evidence="1">
    <location>
        <begin position="53"/>
        <end position="73"/>
    </location>
</feature>
<keyword evidence="1" id="KW-0472">Membrane</keyword>
<feature type="transmembrane region" description="Helical" evidence="1">
    <location>
        <begin position="6"/>
        <end position="23"/>
    </location>
</feature>
<dbReference type="AlphaFoldDB" id="A0A517U1M8"/>
<gene>
    <name evidence="2" type="ORF">I41_37380</name>
</gene>
<protein>
    <submittedName>
        <fullName evidence="2">Uncharacterized protein</fullName>
    </submittedName>
</protein>
<dbReference type="EMBL" id="CP036339">
    <property type="protein sequence ID" value="QDT74541.1"/>
    <property type="molecule type" value="Genomic_DNA"/>
</dbReference>
<evidence type="ECO:0000313" key="3">
    <source>
        <dbReference type="Proteomes" id="UP000317909"/>
    </source>
</evidence>
<dbReference type="KEGG" id="llh:I41_37380"/>
<evidence type="ECO:0000256" key="1">
    <source>
        <dbReference type="SAM" id="Phobius"/>
    </source>
</evidence>
<organism evidence="2 3">
    <name type="scientific">Lacipirellula limnantheis</name>
    <dbReference type="NCBI Taxonomy" id="2528024"/>
    <lineage>
        <taxon>Bacteria</taxon>
        <taxon>Pseudomonadati</taxon>
        <taxon>Planctomycetota</taxon>
        <taxon>Planctomycetia</taxon>
        <taxon>Pirellulales</taxon>
        <taxon>Lacipirellulaceae</taxon>
        <taxon>Lacipirellula</taxon>
    </lineage>
</organism>
<feature type="transmembrane region" description="Helical" evidence="1">
    <location>
        <begin position="30"/>
        <end position="47"/>
    </location>
</feature>
<keyword evidence="1" id="KW-1133">Transmembrane helix</keyword>
<accession>A0A517U1M8</accession>
<keyword evidence="1" id="KW-0812">Transmembrane</keyword>
<keyword evidence="3" id="KW-1185">Reference proteome</keyword>
<reference evidence="2 3" key="1">
    <citation type="submission" date="2019-02" db="EMBL/GenBank/DDBJ databases">
        <title>Deep-cultivation of Planctomycetes and their phenomic and genomic characterization uncovers novel biology.</title>
        <authorList>
            <person name="Wiegand S."/>
            <person name="Jogler M."/>
            <person name="Boedeker C."/>
            <person name="Pinto D."/>
            <person name="Vollmers J."/>
            <person name="Rivas-Marin E."/>
            <person name="Kohn T."/>
            <person name="Peeters S.H."/>
            <person name="Heuer A."/>
            <person name="Rast P."/>
            <person name="Oberbeckmann S."/>
            <person name="Bunk B."/>
            <person name="Jeske O."/>
            <person name="Meyerdierks A."/>
            <person name="Storesund J.E."/>
            <person name="Kallscheuer N."/>
            <person name="Luecker S."/>
            <person name="Lage O.M."/>
            <person name="Pohl T."/>
            <person name="Merkel B.J."/>
            <person name="Hornburger P."/>
            <person name="Mueller R.-W."/>
            <person name="Bruemmer F."/>
            <person name="Labrenz M."/>
            <person name="Spormann A.M."/>
            <person name="Op den Camp H."/>
            <person name="Overmann J."/>
            <person name="Amann R."/>
            <person name="Jetten M.S.M."/>
            <person name="Mascher T."/>
            <person name="Medema M.H."/>
            <person name="Devos D.P."/>
            <person name="Kaster A.-K."/>
            <person name="Ovreas L."/>
            <person name="Rohde M."/>
            <person name="Galperin M.Y."/>
            <person name="Jogler C."/>
        </authorList>
    </citation>
    <scope>NUCLEOTIDE SEQUENCE [LARGE SCALE GENOMIC DNA]</scope>
    <source>
        <strain evidence="2 3">I41</strain>
    </source>
</reference>
<dbReference type="Proteomes" id="UP000317909">
    <property type="component" value="Chromosome"/>
</dbReference>
<evidence type="ECO:0000313" key="2">
    <source>
        <dbReference type="EMBL" id="QDT74541.1"/>
    </source>
</evidence>
<sequence length="83" mass="8990">MANYSLKRLFVATTLVAVGIGIFTLRLQPALFAISFSGALIGAGILTPVRHPWIGAVVGFISAPCLVVAYEVWHWSTYGMEHN</sequence>